<evidence type="ECO:0000313" key="7">
    <source>
        <dbReference type="EMBL" id="JAP80636.1"/>
    </source>
</evidence>
<dbReference type="AlphaFoldDB" id="A0A131YRB0"/>
<feature type="compositionally biased region" description="Basic and acidic residues" evidence="5">
    <location>
        <begin position="293"/>
        <end position="308"/>
    </location>
</feature>
<feature type="coiled-coil region" evidence="4">
    <location>
        <begin position="37"/>
        <end position="133"/>
    </location>
</feature>
<feature type="coiled-coil region" evidence="4">
    <location>
        <begin position="407"/>
        <end position="573"/>
    </location>
</feature>
<feature type="compositionally biased region" description="Polar residues" evidence="5">
    <location>
        <begin position="283"/>
        <end position="292"/>
    </location>
</feature>
<feature type="compositionally biased region" description="Polar residues" evidence="5">
    <location>
        <begin position="256"/>
        <end position="266"/>
    </location>
</feature>
<feature type="region of interest" description="Disordered" evidence="5">
    <location>
        <begin position="252"/>
        <end position="308"/>
    </location>
</feature>
<evidence type="ECO:0000256" key="3">
    <source>
        <dbReference type="ARBA" id="ARBA00023054"/>
    </source>
</evidence>
<keyword evidence="2" id="KW-0333">Golgi apparatus</keyword>
<dbReference type="GO" id="GO:0031267">
    <property type="term" value="F:small GTPase binding"/>
    <property type="evidence" value="ECO:0007669"/>
    <property type="project" value="TreeGrafter"/>
</dbReference>
<feature type="coiled-coil region" evidence="4">
    <location>
        <begin position="738"/>
        <end position="789"/>
    </location>
</feature>
<accession>A0A131YRB0</accession>
<keyword evidence="7" id="KW-0675">Receptor</keyword>
<feature type="domain" description="GRIP" evidence="6">
    <location>
        <begin position="796"/>
        <end position="845"/>
    </location>
</feature>
<dbReference type="GO" id="GO:0005794">
    <property type="term" value="C:Golgi apparatus"/>
    <property type="evidence" value="ECO:0007669"/>
    <property type="project" value="UniProtKB-SubCell"/>
</dbReference>
<evidence type="ECO:0000259" key="6">
    <source>
        <dbReference type="PROSITE" id="PS50913"/>
    </source>
</evidence>
<dbReference type="PANTHER" id="PTHR18921:SF2">
    <property type="entry name" value="THYROID RECEPTOR-INTERACTING PROTEIN 11"/>
    <property type="match status" value="1"/>
</dbReference>
<evidence type="ECO:0000256" key="2">
    <source>
        <dbReference type="ARBA" id="ARBA00023034"/>
    </source>
</evidence>
<dbReference type="GO" id="GO:0007030">
    <property type="term" value="P:Golgi organization"/>
    <property type="evidence" value="ECO:0007669"/>
    <property type="project" value="TreeGrafter"/>
</dbReference>
<protein>
    <submittedName>
        <fullName evidence="7">Thyroid hormone receptor interactor 11</fullName>
    </submittedName>
</protein>
<evidence type="ECO:0000256" key="4">
    <source>
        <dbReference type="SAM" id="Coils"/>
    </source>
</evidence>
<evidence type="ECO:0000256" key="1">
    <source>
        <dbReference type="ARBA" id="ARBA00004555"/>
    </source>
</evidence>
<evidence type="ECO:0000256" key="5">
    <source>
        <dbReference type="SAM" id="MobiDB-lite"/>
    </source>
</evidence>
<dbReference type="PANTHER" id="PTHR18921">
    <property type="entry name" value="MYOSIN HEAVY CHAIN - RELATED"/>
    <property type="match status" value="1"/>
</dbReference>
<name>A0A131YRB0_RHIAP</name>
<keyword evidence="3 4" id="KW-0175">Coiled coil</keyword>
<dbReference type="EMBL" id="GEDV01007921">
    <property type="protein sequence ID" value="JAP80636.1"/>
    <property type="molecule type" value="Transcribed_RNA"/>
</dbReference>
<comment type="subcellular location">
    <subcellularLocation>
        <location evidence="1">Golgi apparatus</location>
    </subcellularLocation>
</comment>
<feature type="compositionally biased region" description="Basic and acidic residues" evidence="5">
    <location>
        <begin position="178"/>
        <end position="188"/>
    </location>
</feature>
<feature type="compositionally biased region" description="Low complexity" evidence="5">
    <location>
        <begin position="267"/>
        <end position="282"/>
    </location>
</feature>
<dbReference type="InterPro" id="IPR000237">
    <property type="entry name" value="GRIP_dom"/>
</dbReference>
<feature type="coiled-coil region" evidence="4">
    <location>
        <begin position="197"/>
        <end position="249"/>
    </location>
</feature>
<proteinExistence type="predicted"/>
<feature type="coiled-coil region" evidence="4">
    <location>
        <begin position="660"/>
        <end position="687"/>
    </location>
</feature>
<dbReference type="GO" id="GO:0006888">
    <property type="term" value="P:endoplasmic reticulum to Golgi vesicle-mediated transport"/>
    <property type="evidence" value="ECO:0007669"/>
    <property type="project" value="TreeGrafter"/>
</dbReference>
<sequence length="961" mass="108454">MSWLGGTLSSLTSQISNLTSEVLLEGREELDDQGAQLQLFKARLEQLEGCNATLRKELERLRSANAELEDRCHATELQLCAERRSREERSNHVVSNGEGNELSLLLEQHRDRIQELERALSEAAIERQEEVAALQSHHARQLALLQRRMAKEDDASSSLQKSGADLQVPKYDAPMSMDPHESGDSKDGACQTEDHMVEQLLQEKQQLETSLVELDQQNQEALAQLLALKTKLEAENRQQAEELKKFEKYSKPVLSRASQTDSTPLRTASVETESVAASVSSTGVQAQIVTGTSREEQHSVSSREDDERKFKEAREKCAWLEQELASRSAREEQLEKKLEELTANGIFGERQEGDGAAAQDTSTVTASMEERLRSLQADKDRILSVMNEKSRESSSLKAEVHRLLGVIAQERQAAAKLRREQQAVQESDDVELTRQALRNLSQLVRDRELEVEAEKQKNGTLLQLLRQCSPVDQEHLQELLEERESLAQRVALADEEQGHLKVALQQKDRELSDALAQVDKLTLDLGLLRLEVDSSTQKLEEKNSALLAAREEALALRQRIAELQSAVQRVEHSQPESSGTSVQHWQTQAEQYQTQVCELQLKEAKLSKELERLRTHLIQMEESYTREALEAEAREESLRSRLMKLEEWARVSESAAQNATEQASQQVDNLVQQLAQAQSQQSALAEELRHSKASLTNLQSVLDHFQTEKDREIQLLRSSYESQLSLEREKSQQLISLVTQKQEQLEGSRDALEAAERLSQQLDRREEVIATLKQQLSEREAELERIHQEVHHVRSTTEGKVDKQIMKSLVLGYFSSPQGQRPEVVRLLARVLDFSRDEMDKAGISLGSQEGRIHIGWISGFFRKSADNVPRPLNRESFSALFVKFLQEESEPQKEVRLPVEAMALGTVSRLPAIKAAASSTTPPPQQHLLLQPISESLPTLAPVTPDDSRDSTAFLQEMLS</sequence>
<feature type="region of interest" description="Disordered" evidence="5">
    <location>
        <begin position="153"/>
        <end position="188"/>
    </location>
</feature>
<dbReference type="PROSITE" id="PS50913">
    <property type="entry name" value="GRIP"/>
    <property type="match status" value="1"/>
</dbReference>
<reference evidence="7" key="1">
    <citation type="journal article" date="2016" name="Ticks Tick Borne Dis.">
        <title>De novo assembly and annotation of the salivary gland transcriptome of Rhipicephalus appendiculatus male and female ticks during blood feeding.</title>
        <authorList>
            <person name="de Castro M.H."/>
            <person name="de Klerk D."/>
            <person name="Pienaar R."/>
            <person name="Latif A.A."/>
            <person name="Rees D.J."/>
            <person name="Mans B.J."/>
        </authorList>
    </citation>
    <scope>NUCLEOTIDE SEQUENCE</scope>
    <source>
        <tissue evidence="7">Salivary glands</tissue>
    </source>
</reference>
<organism evidence="7">
    <name type="scientific">Rhipicephalus appendiculatus</name>
    <name type="common">Brown ear tick</name>
    <dbReference type="NCBI Taxonomy" id="34631"/>
    <lineage>
        <taxon>Eukaryota</taxon>
        <taxon>Metazoa</taxon>
        <taxon>Ecdysozoa</taxon>
        <taxon>Arthropoda</taxon>
        <taxon>Chelicerata</taxon>
        <taxon>Arachnida</taxon>
        <taxon>Acari</taxon>
        <taxon>Parasitiformes</taxon>
        <taxon>Ixodida</taxon>
        <taxon>Ixodoidea</taxon>
        <taxon>Ixodidae</taxon>
        <taxon>Rhipicephalinae</taxon>
        <taxon>Rhipicephalus</taxon>
        <taxon>Rhipicephalus</taxon>
    </lineage>
</organism>